<dbReference type="InterPro" id="IPR043148">
    <property type="entry name" value="TagF_C"/>
</dbReference>
<evidence type="ECO:0000313" key="4">
    <source>
        <dbReference type="Proteomes" id="UP000565205"/>
    </source>
</evidence>
<evidence type="ECO:0000313" key="2">
    <source>
        <dbReference type="EMBL" id="NVN31640.1"/>
    </source>
</evidence>
<keyword evidence="3" id="KW-1185">Reference proteome</keyword>
<organism evidence="1 3">
    <name type="scientific">Endobacter medicaginis</name>
    <dbReference type="NCBI Taxonomy" id="1181271"/>
    <lineage>
        <taxon>Bacteria</taxon>
        <taxon>Pseudomonadati</taxon>
        <taxon>Pseudomonadota</taxon>
        <taxon>Alphaproteobacteria</taxon>
        <taxon>Acetobacterales</taxon>
        <taxon>Acetobacteraceae</taxon>
        <taxon>Endobacter</taxon>
    </lineage>
</organism>
<comment type="caution">
    <text evidence="1">The sequence shown here is derived from an EMBL/GenBank/DDBJ whole genome shotgun (WGS) entry which is preliminary data.</text>
</comment>
<gene>
    <name evidence="1" type="ORF">FHR90_002759</name>
    <name evidence="2" type="ORF">HUK83_15030</name>
</gene>
<proteinExistence type="predicted"/>
<dbReference type="Proteomes" id="UP000557688">
    <property type="component" value="Unassembled WGS sequence"/>
</dbReference>
<reference evidence="2 4" key="1">
    <citation type="submission" date="2020-06" db="EMBL/GenBank/DDBJ databases">
        <title>Description of novel acetic acid bacteria.</title>
        <authorList>
            <person name="Sombolestani A."/>
        </authorList>
    </citation>
    <scope>NUCLEOTIDE SEQUENCE [LARGE SCALE GENOMIC DNA]</scope>
    <source>
        <strain evidence="2 4">LMG 26838</strain>
    </source>
</reference>
<dbReference type="EMBL" id="JABXXQ010000441">
    <property type="protein sequence ID" value="NVN31640.1"/>
    <property type="molecule type" value="Genomic_DNA"/>
</dbReference>
<name>A0A839V5T2_9PROT</name>
<sequence>MTDIGLLYIAEAYQCYHGALIGLELARRPGVRVVTYYNDPAAPAALERIRLAFGAPPMTYRRLERSPLNRALQGLRVLGMIKTLTLWENRAALDRLDAIVAVEDTVSLARRVGIRRPRLIYYPHGFGDRARGFARMVSVFDQVLVPGRKTERRMVDEKLVAPSRIDVVGPVKIETCERLRQVGGPLFTLPGPVVLYNAHKAPGLSSWPRFIEPILSRFAAQDEMNLIVAPHIKMFRRRRAAVRARWERRSGGRVLVDVSSERLLDMSYTSAADIYVGDVSSQVYEFLLRPRPCVFLNAARHDWRSDPNFAHWHLGDVVEEPDLLWQAIRDAPARHALYRERQQAVAQASLGTLSPSPAVRAADAILRDLGAG</sequence>
<dbReference type="RefSeq" id="WP_176626080.1">
    <property type="nucleotide sequence ID" value="NZ_JABXXQ010000441.1"/>
</dbReference>
<dbReference type="AlphaFoldDB" id="A0A839V5T2"/>
<evidence type="ECO:0000313" key="3">
    <source>
        <dbReference type="Proteomes" id="UP000557688"/>
    </source>
</evidence>
<protein>
    <recommendedName>
        <fullName evidence="5">Glycosyl transferase</fullName>
    </recommendedName>
</protein>
<evidence type="ECO:0008006" key="5">
    <source>
        <dbReference type="Google" id="ProtNLM"/>
    </source>
</evidence>
<dbReference type="SUPFAM" id="SSF53756">
    <property type="entry name" value="UDP-Glycosyltransferase/glycogen phosphorylase"/>
    <property type="match status" value="1"/>
</dbReference>
<evidence type="ECO:0000313" key="1">
    <source>
        <dbReference type="EMBL" id="MBB3174912.1"/>
    </source>
</evidence>
<accession>A0A839V5T2</accession>
<dbReference type="EMBL" id="JACHXV010000013">
    <property type="protein sequence ID" value="MBB3174912.1"/>
    <property type="molecule type" value="Genomic_DNA"/>
</dbReference>
<dbReference type="Proteomes" id="UP000565205">
    <property type="component" value="Unassembled WGS sequence"/>
</dbReference>
<reference evidence="1 3" key="2">
    <citation type="submission" date="2020-08" db="EMBL/GenBank/DDBJ databases">
        <title>Genomic Encyclopedia of Type Strains, Phase III (KMG-III): the genomes of soil and plant-associated and newly described type strains.</title>
        <authorList>
            <person name="Whitman W."/>
        </authorList>
    </citation>
    <scope>NUCLEOTIDE SEQUENCE [LARGE SCALE GENOMIC DNA]</scope>
    <source>
        <strain evidence="1 3">CECT 8088</strain>
    </source>
</reference>
<dbReference type="Gene3D" id="3.40.50.12580">
    <property type="match status" value="1"/>
</dbReference>